<evidence type="ECO:0000259" key="6">
    <source>
        <dbReference type="PROSITE" id="PS50011"/>
    </source>
</evidence>
<sequence length="1257" mass="138451">MSNYQDGSTVAGRFVVLEKIGAGGMGAVYRALQTSLDREVALKVLHSDKAFTARARRRFGREARAIARLNHPHIAGVFDFGTDNDDQTLWLAMELVDGFAMSRLKREDIDVLRLASLTDQVLSALSAAHARGIIHRDLKPSNILVSQDDEGREIIKLVDFGLAATQSGDLDLTNAPGGLGNEESEVSNRRVILGTPRYMAPEIFRRKPVDPKVDLYALGVILFEILAGTPPYPGDDPKKVMKAHLHAPIPQLEVRGGREVPPELERCIYRLLAKNPSERIQTAAEARESVQTVINQFSYVPWMVTGPQMGDAGGLSHPGNISTAGFLSGYGGRTVPPAAMFGGTSSFGMNSSQKSPLVGRVEERRSIERYVRRAVEQKEGALVFVDGAAGCGKSRLIEWIRVRVEESGVMRVAQGAYTRSMSGFNGVRAIIESVLGTEDASYDQLPYMVRTKLEQWGFSDSEIELTVRLMQPGGEDAVFDPGDFDGARATTRRERVFSTLESILRRAAAERPLLVILEDLHHSGEPTAAFLEHLSVGLQFNPAPLVVVGSVQSGELRNAPYLAQVLERLSKVGAEDVLRVTLDRLSDQEIVSLIENLAPVEANVATEIARRVSGNPLHATELLRYLKESGKLLYDSGSWVLAQGIDIDDEIPTEIADMMRYRARQVWEDADDTAAMKAILERAAILGRRFDYRLFRSMITREQASPFAQALDPALEVLVREGILREIGHSGEDILEFDHVLMREVLLQDMQGRRALRGLHRLAAEAKIEFYTDRIDAHAEEIADHYRRAREPQGVYIYTLKAARAAANASDLDRAMQLYREAEELSGSAQAESLDGVLAESSYVLESEEVALEVAHLERRVGEYDSARSHYRKLLSGGNVAVGLWARWGLGKLAERQGDLSEAEGWYEAARREARSARDIGFVDTAERVDTFSLCALGGIASMRGNFSAAGVLLGEALEKAEELEEASLQAEALQLMAEVKARRGDLDDAELFSRRAAILVESIGDAELTARIQMNAGTLLAEAGESSRGLKMLQEALASIEELGEKHLRAECQLRLGVIHWRHGDFKKAARSLRKAHQAFSGFDDRRGVTRCKLHLAALALSIGRHKETLSLGRDALEGFRDLEDRRGIALARLLLGRLQRQIGKEDSALKLVERSEADFEAIGDVQGQLSSRAVKALVLEETGEHDRVDALLESMMEDALLEKASAEDVATCLDELARLLNRRDPGLAIEVDEYAEGAYRRLGRPAHTRSSTAAT</sequence>
<accession>A0A5B8YCR1</accession>
<dbReference type="InterPro" id="IPR011990">
    <property type="entry name" value="TPR-like_helical_dom_sf"/>
</dbReference>
<evidence type="ECO:0000256" key="2">
    <source>
        <dbReference type="ARBA" id="ARBA00022741"/>
    </source>
</evidence>
<dbReference type="InterPro" id="IPR027417">
    <property type="entry name" value="P-loop_NTPase"/>
</dbReference>
<dbReference type="Gene3D" id="1.25.40.10">
    <property type="entry name" value="Tetratricopeptide repeat domain"/>
    <property type="match status" value="2"/>
</dbReference>
<dbReference type="InterPro" id="IPR011009">
    <property type="entry name" value="Kinase-like_dom_sf"/>
</dbReference>
<keyword evidence="8" id="KW-1185">Reference proteome</keyword>
<dbReference type="EMBL" id="CP041186">
    <property type="protein sequence ID" value="QDG52754.1"/>
    <property type="molecule type" value="Genomic_DNA"/>
</dbReference>
<dbReference type="Proteomes" id="UP000315995">
    <property type="component" value="Chromosome"/>
</dbReference>
<dbReference type="OrthoDB" id="5477118at2"/>
<evidence type="ECO:0000256" key="5">
    <source>
        <dbReference type="PROSITE-ProRule" id="PRU10141"/>
    </source>
</evidence>
<dbReference type="Gene3D" id="3.30.200.20">
    <property type="entry name" value="Phosphorylase Kinase, domain 1"/>
    <property type="match status" value="1"/>
</dbReference>
<evidence type="ECO:0000313" key="8">
    <source>
        <dbReference type="Proteomes" id="UP000315995"/>
    </source>
</evidence>
<dbReference type="Pfam" id="PF00069">
    <property type="entry name" value="Pkinase"/>
    <property type="match status" value="1"/>
</dbReference>
<dbReference type="SUPFAM" id="SSF52540">
    <property type="entry name" value="P-loop containing nucleoside triphosphate hydrolases"/>
    <property type="match status" value="1"/>
</dbReference>
<organism evidence="7 8">
    <name type="scientific">Persicimonas caeni</name>
    <dbReference type="NCBI Taxonomy" id="2292766"/>
    <lineage>
        <taxon>Bacteria</taxon>
        <taxon>Deltaproteobacteria</taxon>
        <taxon>Bradymonadales</taxon>
        <taxon>Bradymonadaceae</taxon>
        <taxon>Persicimonas</taxon>
    </lineage>
</organism>
<dbReference type="GO" id="GO:0005524">
    <property type="term" value="F:ATP binding"/>
    <property type="evidence" value="ECO:0007669"/>
    <property type="project" value="UniProtKB-UniRule"/>
</dbReference>
<dbReference type="InterPro" id="IPR008271">
    <property type="entry name" value="Ser/Thr_kinase_AS"/>
</dbReference>
<accession>A0A4Y6PWQ2</accession>
<feature type="domain" description="Protein kinase" evidence="6">
    <location>
        <begin position="14"/>
        <end position="303"/>
    </location>
</feature>
<dbReference type="PANTHER" id="PTHR43289:SF6">
    <property type="entry name" value="SERINE_THREONINE-PROTEIN KINASE NEKL-3"/>
    <property type="match status" value="1"/>
</dbReference>
<dbReference type="Pfam" id="PF13424">
    <property type="entry name" value="TPR_12"/>
    <property type="match status" value="1"/>
</dbReference>
<dbReference type="SMART" id="SM00028">
    <property type="entry name" value="TPR"/>
    <property type="match status" value="5"/>
</dbReference>
<keyword evidence="3" id="KW-0418">Kinase</keyword>
<dbReference type="InterPro" id="IPR041664">
    <property type="entry name" value="AAA_16"/>
</dbReference>
<dbReference type="InterPro" id="IPR000719">
    <property type="entry name" value="Prot_kinase_dom"/>
</dbReference>
<evidence type="ECO:0000313" key="7">
    <source>
        <dbReference type="EMBL" id="QDG52754.1"/>
    </source>
</evidence>
<name>A0A4Y6PWQ2_PERCE</name>
<dbReference type="InterPro" id="IPR017441">
    <property type="entry name" value="Protein_kinase_ATP_BS"/>
</dbReference>
<dbReference type="PROSITE" id="PS50011">
    <property type="entry name" value="PROTEIN_KINASE_DOM"/>
    <property type="match status" value="1"/>
</dbReference>
<dbReference type="InterPro" id="IPR019734">
    <property type="entry name" value="TPR_rpt"/>
</dbReference>
<dbReference type="PROSITE" id="PS00107">
    <property type="entry name" value="PROTEIN_KINASE_ATP"/>
    <property type="match status" value="1"/>
</dbReference>
<dbReference type="AlphaFoldDB" id="A0A4Y6PWQ2"/>
<dbReference type="Gene3D" id="1.10.510.10">
    <property type="entry name" value="Transferase(Phosphotransferase) domain 1"/>
    <property type="match status" value="1"/>
</dbReference>
<protein>
    <submittedName>
        <fullName evidence="7">Tetratricopeptide repeat protein</fullName>
    </submittedName>
</protein>
<evidence type="ECO:0000256" key="1">
    <source>
        <dbReference type="ARBA" id="ARBA00022679"/>
    </source>
</evidence>
<dbReference type="CDD" id="cd14014">
    <property type="entry name" value="STKc_PknB_like"/>
    <property type="match status" value="1"/>
</dbReference>
<dbReference type="PROSITE" id="PS00108">
    <property type="entry name" value="PROTEIN_KINASE_ST"/>
    <property type="match status" value="1"/>
</dbReference>
<dbReference type="SMART" id="SM00220">
    <property type="entry name" value="S_TKc"/>
    <property type="match status" value="1"/>
</dbReference>
<evidence type="ECO:0000256" key="3">
    <source>
        <dbReference type="ARBA" id="ARBA00022777"/>
    </source>
</evidence>
<dbReference type="GO" id="GO:0004674">
    <property type="term" value="F:protein serine/threonine kinase activity"/>
    <property type="evidence" value="ECO:0007669"/>
    <property type="project" value="TreeGrafter"/>
</dbReference>
<gene>
    <name evidence="7" type="ORF">FIV42_19005</name>
</gene>
<dbReference type="Pfam" id="PF13191">
    <property type="entry name" value="AAA_16"/>
    <property type="match status" value="1"/>
</dbReference>
<dbReference type="PANTHER" id="PTHR43289">
    <property type="entry name" value="MITOGEN-ACTIVATED PROTEIN KINASE KINASE KINASE 20-RELATED"/>
    <property type="match status" value="1"/>
</dbReference>
<keyword evidence="2 5" id="KW-0547">Nucleotide-binding</keyword>
<keyword evidence="4 5" id="KW-0067">ATP-binding</keyword>
<proteinExistence type="predicted"/>
<dbReference type="SUPFAM" id="SSF56112">
    <property type="entry name" value="Protein kinase-like (PK-like)"/>
    <property type="match status" value="1"/>
</dbReference>
<keyword evidence="1" id="KW-0808">Transferase</keyword>
<dbReference type="RefSeq" id="WP_141199219.1">
    <property type="nucleotide sequence ID" value="NZ_CP041186.1"/>
</dbReference>
<dbReference type="SUPFAM" id="SSF81901">
    <property type="entry name" value="HCP-like"/>
    <property type="match status" value="1"/>
</dbReference>
<feature type="binding site" evidence="5">
    <location>
        <position position="43"/>
    </location>
    <ligand>
        <name>ATP</name>
        <dbReference type="ChEBI" id="CHEBI:30616"/>
    </ligand>
</feature>
<reference evidence="7 8" key="1">
    <citation type="submission" date="2019-06" db="EMBL/GenBank/DDBJ databases">
        <title>Persicimonas caeni gen. nov., sp. nov., a predatory bacterium isolated from solar saltern.</title>
        <authorList>
            <person name="Wang S."/>
        </authorList>
    </citation>
    <scope>NUCLEOTIDE SEQUENCE [LARGE SCALE GENOMIC DNA]</scope>
    <source>
        <strain evidence="7 8">YN101</strain>
    </source>
</reference>
<dbReference type="SUPFAM" id="SSF48452">
    <property type="entry name" value="TPR-like"/>
    <property type="match status" value="1"/>
</dbReference>
<evidence type="ECO:0000256" key="4">
    <source>
        <dbReference type="ARBA" id="ARBA00022840"/>
    </source>
</evidence>